<evidence type="ECO:0000313" key="3">
    <source>
        <dbReference type="Proteomes" id="UP000230282"/>
    </source>
</evidence>
<proteinExistence type="predicted"/>
<name>A0A2M8RSV2_9PAST</name>
<dbReference type="Proteomes" id="UP000230282">
    <property type="component" value="Unassembled WGS sequence"/>
</dbReference>
<evidence type="ECO:0000313" key="2">
    <source>
        <dbReference type="EMBL" id="PJG81968.1"/>
    </source>
</evidence>
<comment type="caution">
    <text evidence="2">The sequence shown here is derived from an EMBL/GenBank/DDBJ whole genome shotgun (WGS) entry which is preliminary data.</text>
</comment>
<feature type="coiled-coil region" evidence="1">
    <location>
        <begin position="218"/>
        <end position="266"/>
    </location>
</feature>
<evidence type="ECO:0000256" key="1">
    <source>
        <dbReference type="SAM" id="Coils"/>
    </source>
</evidence>
<gene>
    <name evidence="2" type="ORF">CVP04_11335</name>
</gene>
<sequence length="344" mass="40232">MSNLRVLPKKAYSISDVVRYITINHHISLSERDILEYIQNGDLQASIFLQGNINEITAINRKTIPKKEHLGIRKSNIFIKINQAITDFQVSYFGDELSYEIKANNHLFDLNIYLDSRYYLASYFSENNIIQLFSGETDKFKRLTFTSYFNLPKHIFENQNTDNLLESKVINYFPNISIAEKDGIYLSIPVAENKTKILLDDICILHEDVLRFLEMFSVIDSESNLTELQKLNEEINKKNQEINALYQKTESQKITIEQQAKEINNLKIAASEENRPILLGAYREKDPLKIAIDIRRKYWANYPENVKTDTQITNNIVRDYQVKRTFAKEIEKIACPIDRRKNKS</sequence>
<accession>A0A2M8RSV2</accession>
<organism evidence="2 3">
    <name type="scientific">Caviibacterium pharyngocola</name>
    <dbReference type="NCBI Taxonomy" id="28159"/>
    <lineage>
        <taxon>Bacteria</taxon>
        <taxon>Pseudomonadati</taxon>
        <taxon>Pseudomonadota</taxon>
        <taxon>Gammaproteobacteria</taxon>
        <taxon>Pasteurellales</taxon>
        <taxon>Pasteurellaceae</taxon>
        <taxon>Caviibacterium</taxon>
    </lineage>
</organism>
<keyword evidence="3" id="KW-1185">Reference proteome</keyword>
<protein>
    <submittedName>
        <fullName evidence="2">SlyX protein</fullName>
    </submittedName>
</protein>
<keyword evidence="1" id="KW-0175">Coiled coil</keyword>
<dbReference type="EMBL" id="PHGZ01000032">
    <property type="protein sequence ID" value="PJG81968.1"/>
    <property type="molecule type" value="Genomic_DNA"/>
</dbReference>
<reference evidence="2 3" key="1">
    <citation type="submission" date="2017-11" db="EMBL/GenBank/DDBJ databases">
        <title>Reclassification of Bisgaard taxon 5 as Caviibacterium pharyngocola gen. nov., sp. nov.</title>
        <authorList>
            <person name="Christensen H."/>
        </authorList>
    </citation>
    <scope>NUCLEOTIDE SEQUENCE [LARGE SCALE GENOMIC DNA]</scope>
    <source>
        <strain evidence="2 3">7_3</strain>
    </source>
</reference>
<dbReference type="RefSeq" id="WP_100297620.1">
    <property type="nucleotide sequence ID" value="NZ_PHGZ01000032.1"/>
</dbReference>
<dbReference type="AlphaFoldDB" id="A0A2M8RSV2"/>
<dbReference type="OrthoDB" id="5678943at2"/>